<organism evidence="12 13">
    <name type="scientific">Cladonia borealis</name>
    <dbReference type="NCBI Taxonomy" id="184061"/>
    <lineage>
        <taxon>Eukaryota</taxon>
        <taxon>Fungi</taxon>
        <taxon>Dikarya</taxon>
        <taxon>Ascomycota</taxon>
        <taxon>Pezizomycotina</taxon>
        <taxon>Lecanoromycetes</taxon>
        <taxon>OSLEUM clade</taxon>
        <taxon>Lecanoromycetidae</taxon>
        <taxon>Lecanorales</taxon>
        <taxon>Lecanorineae</taxon>
        <taxon>Cladoniaceae</taxon>
        <taxon>Cladonia</taxon>
    </lineage>
</organism>
<evidence type="ECO:0000256" key="9">
    <source>
        <dbReference type="SAM" id="MobiDB-lite"/>
    </source>
</evidence>
<accession>A0AA39R518</accession>
<dbReference type="EMBL" id="JAFEKC020000005">
    <property type="protein sequence ID" value="KAK0514186.1"/>
    <property type="molecule type" value="Genomic_DNA"/>
</dbReference>
<comment type="caution">
    <text evidence="12">The sequence shown here is derived from an EMBL/GenBank/DDBJ whole genome shotgun (WGS) entry which is preliminary data.</text>
</comment>
<evidence type="ECO:0000256" key="1">
    <source>
        <dbReference type="ARBA" id="ARBA00004477"/>
    </source>
</evidence>
<dbReference type="GO" id="GO:0043495">
    <property type="term" value="F:protein-membrane adaptor activity"/>
    <property type="evidence" value="ECO:0007669"/>
    <property type="project" value="TreeGrafter"/>
</dbReference>
<feature type="transmembrane region" description="Helical" evidence="10">
    <location>
        <begin position="161"/>
        <end position="185"/>
    </location>
</feature>
<dbReference type="AlphaFoldDB" id="A0AA39R518"/>
<dbReference type="Gene3D" id="1.10.287.660">
    <property type="entry name" value="Helix hairpin bin"/>
    <property type="match status" value="1"/>
</dbReference>
<evidence type="ECO:0000256" key="4">
    <source>
        <dbReference type="ARBA" id="ARBA00022692"/>
    </source>
</evidence>
<keyword evidence="7 8" id="KW-0472">Membrane</keyword>
<keyword evidence="3 8" id="KW-0813">Transport</keyword>
<evidence type="ECO:0000256" key="10">
    <source>
        <dbReference type="SAM" id="Phobius"/>
    </source>
</evidence>
<comment type="subcellular location">
    <subcellularLocation>
        <location evidence="1">Endoplasmic reticulum membrane</location>
        <topology evidence="1">Multi-pass membrane protein</topology>
    </subcellularLocation>
</comment>
<feature type="signal peptide" evidence="11">
    <location>
        <begin position="1"/>
        <end position="20"/>
    </location>
</feature>
<dbReference type="PANTHER" id="PTHR42650:SF1">
    <property type="entry name" value="GUIDED ENTRY OF TAIL-ANCHORED PROTEINS FACTOR 1"/>
    <property type="match status" value="1"/>
</dbReference>
<name>A0AA39R518_9LECA</name>
<dbReference type="HAMAP" id="MF_03113">
    <property type="entry name" value="Get1"/>
    <property type="match status" value="1"/>
</dbReference>
<dbReference type="GO" id="GO:0043529">
    <property type="term" value="C:GET complex"/>
    <property type="evidence" value="ECO:0007669"/>
    <property type="project" value="InterPro"/>
</dbReference>
<keyword evidence="4 8" id="KW-0812">Transmembrane</keyword>
<feature type="region of interest" description="Disordered" evidence="9">
    <location>
        <begin position="194"/>
        <end position="218"/>
    </location>
</feature>
<feature type="topological domain" description="Lumenal" evidence="8">
    <location>
        <begin position="1"/>
        <end position="4"/>
    </location>
</feature>
<evidence type="ECO:0000256" key="7">
    <source>
        <dbReference type="ARBA" id="ARBA00023136"/>
    </source>
</evidence>
<feature type="topological domain" description="Cytoplasmic" evidence="8">
    <location>
        <begin position="174"/>
        <end position="218"/>
    </location>
</feature>
<protein>
    <recommendedName>
        <fullName evidence="14">Guided entry of tail-anchored proteins 1</fullName>
    </recommendedName>
</protein>
<dbReference type="Pfam" id="PF04420">
    <property type="entry name" value="CHD5"/>
    <property type="match status" value="1"/>
</dbReference>
<dbReference type="GO" id="GO:0005789">
    <property type="term" value="C:endoplasmic reticulum membrane"/>
    <property type="evidence" value="ECO:0007669"/>
    <property type="project" value="UniProtKB-SubCell"/>
</dbReference>
<dbReference type="InterPro" id="IPR029012">
    <property type="entry name" value="Helix_hairpin_bin_sf"/>
</dbReference>
<feature type="compositionally biased region" description="Basic and acidic residues" evidence="9">
    <location>
        <begin position="206"/>
        <end position="218"/>
    </location>
</feature>
<evidence type="ECO:0000256" key="8">
    <source>
        <dbReference type="HAMAP-Rule" id="MF_03113"/>
    </source>
</evidence>
<dbReference type="GO" id="GO:0071816">
    <property type="term" value="P:tail-anchored membrane protein insertion into ER membrane"/>
    <property type="evidence" value="ECO:0007669"/>
    <property type="project" value="InterPro"/>
</dbReference>
<comment type="similarity">
    <text evidence="2 8">Belongs to the WRB/GET1 family.</text>
</comment>
<dbReference type="InterPro" id="IPR028945">
    <property type="entry name" value="Get1"/>
</dbReference>
<keyword evidence="11" id="KW-0732">Signal</keyword>
<keyword evidence="13" id="KW-1185">Reference proteome</keyword>
<evidence type="ECO:0000256" key="5">
    <source>
        <dbReference type="ARBA" id="ARBA00022824"/>
    </source>
</evidence>
<feature type="chain" id="PRO_5041462227" description="Guided entry of tail-anchored proteins 1" evidence="11">
    <location>
        <begin position="21"/>
        <end position="218"/>
    </location>
</feature>
<evidence type="ECO:0008006" key="14">
    <source>
        <dbReference type="Google" id="ProtNLM"/>
    </source>
</evidence>
<dbReference type="Proteomes" id="UP001166286">
    <property type="component" value="Unassembled WGS sequence"/>
</dbReference>
<evidence type="ECO:0000313" key="12">
    <source>
        <dbReference type="EMBL" id="KAK0514186.1"/>
    </source>
</evidence>
<comment type="caution">
    <text evidence="8">Lacks conserved residue(s) required for the propagation of feature annotation.</text>
</comment>
<dbReference type="PANTHER" id="PTHR42650">
    <property type="entry name" value="TAIL-ANCHORED PROTEIN INSERTION RECEPTOR WRB"/>
    <property type="match status" value="1"/>
</dbReference>
<evidence type="ECO:0000256" key="6">
    <source>
        <dbReference type="ARBA" id="ARBA00022989"/>
    </source>
</evidence>
<evidence type="ECO:0000313" key="13">
    <source>
        <dbReference type="Proteomes" id="UP001166286"/>
    </source>
</evidence>
<evidence type="ECO:0000256" key="11">
    <source>
        <dbReference type="SAM" id="SignalP"/>
    </source>
</evidence>
<proteinExistence type="inferred from homology"/>
<sequence length="218" mass="24885">MPSLLLVVFVLQVVIHLVNTVGAPVINEFLWMLWNKLPYSSTSSDVRLQTKRRRELVGLKQELSATSAQDQFAKWARLDRQYSRMQAEYDTKANDLKDNRASFDRIASFLRWGGTNGLRFFLQFWFAKRPMFWIPRGWAPWYVEWILAFARAPRGSVSIQMWFVACATVVQLVGQAVAAGVVLVGERQQGMGQRREKVAMGAGQGGRDRGKGDEKKEL</sequence>
<reference evidence="12" key="1">
    <citation type="submission" date="2023-03" db="EMBL/GenBank/DDBJ databases">
        <title>Complete genome of Cladonia borealis.</title>
        <authorList>
            <person name="Park H."/>
        </authorList>
    </citation>
    <scope>NUCLEOTIDE SEQUENCE</scope>
    <source>
        <strain evidence="12">ANT050790</strain>
    </source>
</reference>
<gene>
    <name evidence="8" type="primary">GET1</name>
    <name evidence="12" type="ORF">JMJ35_002803</name>
</gene>
<dbReference type="InterPro" id="IPR027538">
    <property type="entry name" value="Get1_fungi"/>
</dbReference>
<evidence type="ECO:0000256" key="2">
    <source>
        <dbReference type="ARBA" id="ARBA00010799"/>
    </source>
</evidence>
<evidence type="ECO:0000256" key="3">
    <source>
        <dbReference type="ARBA" id="ARBA00022448"/>
    </source>
</evidence>
<keyword evidence="5 8" id="KW-0256">Endoplasmic reticulum</keyword>
<keyword evidence="6 8" id="KW-1133">Transmembrane helix</keyword>